<keyword evidence="5" id="KW-0479">Metal-binding</keyword>
<dbReference type="SUPFAM" id="SSF48019">
    <property type="entry name" value="post-AAA+ oligomerization domain-like"/>
    <property type="match status" value="1"/>
</dbReference>
<evidence type="ECO:0000256" key="10">
    <source>
        <dbReference type="ARBA" id="ARBA00049244"/>
    </source>
</evidence>
<dbReference type="RefSeq" id="WP_165769469.1">
    <property type="nucleotide sequence ID" value="NZ_FYEH01000004.1"/>
</dbReference>
<keyword evidence="4 11" id="KW-0235">DNA replication</keyword>
<keyword evidence="3 11" id="KW-0548">Nucleotidyltransferase</keyword>
<dbReference type="SMART" id="SM00382">
    <property type="entry name" value="AAA"/>
    <property type="match status" value="1"/>
</dbReference>
<gene>
    <name evidence="11" type="primary">dnaX</name>
    <name evidence="14" type="ORF">SAMN07250955_10469</name>
</gene>
<dbReference type="InterPro" id="IPR045085">
    <property type="entry name" value="HLD_clamp_pol_III_gamma_tau"/>
</dbReference>
<keyword evidence="6 11" id="KW-0547">Nucleotide-binding</keyword>
<evidence type="ECO:0000256" key="1">
    <source>
        <dbReference type="ARBA" id="ARBA00006360"/>
    </source>
</evidence>
<comment type="similarity">
    <text evidence="1 11">Belongs to the DnaX/STICHEL family.</text>
</comment>
<dbReference type="PANTHER" id="PTHR11669:SF0">
    <property type="entry name" value="PROTEIN STICHEL-LIKE 2"/>
    <property type="match status" value="1"/>
</dbReference>
<dbReference type="GO" id="GO:0005524">
    <property type="term" value="F:ATP binding"/>
    <property type="evidence" value="ECO:0007669"/>
    <property type="project" value="UniProtKB-KW"/>
</dbReference>
<dbReference type="Proteomes" id="UP000197065">
    <property type="component" value="Unassembled WGS sequence"/>
</dbReference>
<feature type="domain" description="AAA+ ATPase" evidence="13">
    <location>
        <begin position="57"/>
        <end position="204"/>
    </location>
</feature>
<dbReference type="NCBIfam" id="TIGR02397">
    <property type="entry name" value="dnaX_nterm"/>
    <property type="match status" value="1"/>
</dbReference>
<dbReference type="GO" id="GO:0046872">
    <property type="term" value="F:metal ion binding"/>
    <property type="evidence" value="ECO:0007669"/>
    <property type="project" value="UniProtKB-KW"/>
</dbReference>
<comment type="catalytic activity">
    <reaction evidence="10 11">
        <text>DNA(n) + a 2'-deoxyribonucleoside 5'-triphosphate = DNA(n+1) + diphosphate</text>
        <dbReference type="Rhea" id="RHEA:22508"/>
        <dbReference type="Rhea" id="RHEA-COMP:17339"/>
        <dbReference type="Rhea" id="RHEA-COMP:17340"/>
        <dbReference type="ChEBI" id="CHEBI:33019"/>
        <dbReference type="ChEBI" id="CHEBI:61560"/>
        <dbReference type="ChEBI" id="CHEBI:173112"/>
        <dbReference type="EC" id="2.7.7.7"/>
    </reaction>
</comment>
<dbReference type="InterPro" id="IPR027417">
    <property type="entry name" value="P-loop_NTPase"/>
</dbReference>
<evidence type="ECO:0000313" key="15">
    <source>
        <dbReference type="Proteomes" id="UP000197065"/>
    </source>
</evidence>
<dbReference type="GO" id="GO:0009360">
    <property type="term" value="C:DNA polymerase III complex"/>
    <property type="evidence" value="ECO:0007669"/>
    <property type="project" value="InterPro"/>
</dbReference>
<evidence type="ECO:0000256" key="11">
    <source>
        <dbReference type="RuleBase" id="RU364063"/>
    </source>
</evidence>
<dbReference type="CDD" id="cd00009">
    <property type="entry name" value="AAA"/>
    <property type="match status" value="1"/>
</dbReference>
<feature type="compositionally biased region" description="Low complexity" evidence="12">
    <location>
        <begin position="405"/>
        <end position="424"/>
    </location>
</feature>
<comment type="subunit">
    <text evidence="11">DNA polymerase III contains a core (composed of alpha, epsilon and theta chains) that associates with a tau subunit. This core dimerizes to form the POLIII' complex. PolIII' associates with the gamma complex (composed of gamma, delta, delta', psi and chi chains) and with the beta chain to form the complete DNA polymerase III complex.</text>
</comment>
<protein>
    <recommendedName>
        <fullName evidence="11">DNA polymerase III subunit gamma/tau</fullName>
        <ecNumber evidence="11">2.7.7.7</ecNumber>
    </recommendedName>
</protein>
<dbReference type="CDD" id="cd18137">
    <property type="entry name" value="HLD_clamp_pol_III_gamma_tau"/>
    <property type="match status" value="1"/>
</dbReference>
<evidence type="ECO:0000259" key="13">
    <source>
        <dbReference type="SMART" id="SM00382"/>
    </source>
</evidence>
<dbReference type="PANTHER" id="PTHR11669">
    <property type="entry name" value="REPLICATION FACTOR C / DNA POLYMERASE III GAMMA-TAU SUBUNIT"/>
    <property type="match status" value="1"/>
</dbReference>
<name>A0A212QX67_9PROT</name>
<dbReference type="Pfam" id="PF22608">
    <property type="entry name" value="DNAX_ATPase_lid"/>
    <property type="match status" value="1"/>
</dbReference>
<evidence type="ECO:0000256" key="5">
    <source>
        <dbReference type="ARBA" id="ARBA00022723"/>
    </source>
</evidence>
<reference evidence="14 15" key="1">
    <citation type="submission" date="2017-06" db="EMBL/GenBank/DDBJ databases">
        <authorList>
            <person name="Kim H.J."/>
            <person name="Triplett B.A."/>
        </authorList>
    </citation>
    <scope>NUCLEOTIDE SEQUENCE [LARGE SCALE GENOMIC DNA]</scope>
    <source>
        <strain evidence="14 15">B29T1</strain>
    </source>
</reference>
<keyword evidence="15" id="KW-1185">Reference proteome</keyword>
<dbReference type="FunFam" id="3.40.50.300:FF:000014">
    <property type="entry name" value="DNA polymerase III subunit gamma/tau"/>
    <property type="match status" value="1"/>
</dbReference>
<keyword evidence="8 11" id="KW-0067">ATP-binding</keyword>
<dbReference type="Gene3D" id="1.10.8.60">
    <property type="match status" value="1"/>
</dbReference>
<dbReference type="Pfam" id="PF13177">
    <property type="entry name" value="DNA_pol3_delta2"/>
    <property type="match status" value="1"/>
</dbReference>
<evidence type="ECO:0000256" key="9">
    <source>
        <dbReference type="ARBA" id="ARBA00022932"/>
    </source>
</evidence>
<dbReference type="SUPFAM" id="SSF52540">
    <property type="entry name" value="P-loop containing nucleoside triphosphate hydrolases"/>
    <property type="match status" value="1"/>
</dbReference>
<evidence type="ECO:0000256" key="12">
    <source>
        <dbReference type="SAM" id="MobiDB-lite"/>
    </source>
</evidence>
<keyword evidence="7" id="KW-0862">Zinc</keyword>
<dbReference type="GO" id="GO:0006261">
    <property type="term" value="P:DNA-templated DNA replication"/>
    <property type="evidence" value="ECO:0007669"/>
    <property type="project" value="TreeGrafter"/>
</dbReference>
<feature type="region of interest" description="Disordered" evidence="12">
    <location>
        <begin position="439"/>
        <end position="492"/>
    </location>
</feature>
<evidence type="ECO:0000256" key="8">
    <source>
        <dbReference type="ARBA" id="ARBA00022840"/>
    </source>
</evidence>
<organism evidence="14 15">
    <name type="scientific">Arboricoccus pini</name>
    <dbReference type="NCBI Taxonomy" id="1963835"/>
    <lineage>
        <taxon>Bacteria</taxon>
        <taxon>Pseudomonadati</taxon>
        <taxon>Pseudomonadota</taxon>
        <taxon>Alphaproteobacteria</taxon>
        <taxon>Geminicoccales</taxon>
        <taxon>Geminicoccaceae</taxon>
        <taxon>Arboricoccus</taxon>
    </lineage>
</organism>
<dbReference type="GO" id="GO:0003677">
    <property type="term" value="F:DNA binding"/>
    <property type="evidence" value="ECO:0007669"/>
    <property type="project" value="InterPro"/>
</dbReference>
<keyword evidence="2 11" id="KW-0808">Transferase</keyword>
<dbReference type="Gene3D" id="3.40.50.300">
    <property type="entry name" value="P-loop containing nucleotide triphosphate hydrolases"/>
    <property type="match status" value="1"/>
</dbReference>
<dbReference type="NCBIfam" id="NF006585">
    <property type="entry name" value="PRK09111.1"/>
    <property type="match status" value="1"/>
</dbReference>
<dbReference type="InterPro" id="IPR003593">
    <property type="entry name" value="AAA+_ATPase"/>
</dbReference>
<dbReference type="Pfam" id="PF12169">
    <property type="entry name" value="DNA_pol3_gamma3"/>
    <property type="match status" value="1"/>
</dbReference>
<evidence type="ECO:0000256" key="6">
    <source>
        <dbReference type="ARBA" id="ARBA00022741"/>
    </source>
</evidence>
<feature type="region of interest" description="Disordered" evidence="12">
    <location>
        <begin position="403"/>
        <end position="424"/>
    </location>
</feature>
<evidence type="ECO:0000256" key="3">
    <source>
        <dbReference type="ARBA" id="ARBA00022695"/>
    </source>
</evidence>
<sequence>MDEDSAPALFAGTAASSGPAGAYRVIARTYRPTRMSELIGQDMLVRTLANALASGRIAHAFLLCGIRGVGKTTTARIIARALNCTGPDGQGGPTPEPCGQCSSCRSIAADSSLDVIEMDAATRTGIDDIREIVDSVRYAPSASRYKIYIIDEVHMLSEKAFNGLLKTLEEPPPHAKFVFATTEVRKVPITVLSRCQRFDLKRVEPDVIEAHLARICAKEGVGAEPDALALIASAAEGSVRDSLSLLDQAMALAQGSIKAQSVQDMLGLGDRTRIIEIAQALLNGDARQALGLFGELYAAGADPVAVAQDLLEIAHRLSRLKTGVGMGTIGRPLSAELEARLAALADTGTIPVLARLWQMLLKGIEDIRTAPNAVAAAEMVLMRIACAADLPPPGELARLLRERQAGSPSPAAAAGRPASLRSPAVPDTVRGALQHQTAPLNIKLPGPPRGLAPAAGAPPTSRVVSGPRAAPPMQPTRSPNDESGRKASASAKELPRTFADLVDYLSEHGYRPLAAWLEQGAHPIRYEAGRSVEFRVTAAMPADIAGQLNDAITALFGQRWGVVVGQSEGEPTLAEQRERRRQARIEEIGREGRLKRLLDAYPGATVIDVRPVRVLAEEPSAELSAIKEARDA</sequence>
<dbReference type="GO" id="GO:0003887">
    <property type="term" value="F:DNA-directed DNA polymerase activity"/>
    <property type="evidence" value="ECO:0007669"/>
    <property type="project" value="UniProtKB-KW"/>
</dbReference>
<dbReference type="InterPro" id="IPR008921">
    <property type="entry name" value="DNA_pol3_clamp-load_cplx_C"/>
</dbReference>
<comment type="function">
    <text evidence="11">DNA polymerase III is a complex, multichain enzyme responsible for most of the replicative synthesis in bacteria. This DNA polymerase also exhibits 3' to 5' exonuclease activity.</text>
</comment>
<dbReference type="InterPro" id="IPR050238">
    <property type="entry name" value="DNA_Rep/Repair_Clamp_Loader"/>
</dbReference>
<dbReference type="EC" id="2.7.7.7" evidence="11"/>
<evidence type="ECO:0000313" key="14">
    <source>
        <dbReference type="EMBL" id="SNB64334.1"/>
    </source>
</evidence>
<dbReference type="AlphaFoldDB" id="A0A212QX67"/>
<dbReference type="Pfam" id="PF12362">
    <property type="entry name" value="DUF3646"/>
    <property type="match status" value="1"/>
</dbReference>
<keyword evidence="9 11" id="KW-0239">DNA-directed DNA polymerase</keyword>
<dbReference type="FunFam" id="1.10.8.60:FF:000013">
    <property type="entry name" value="DNA polymerase III subunit gamma/tau"/>
    <property type="match status" value="1"/>
</dbReference>
<evidence type="ECO:0000256" key="7">
    <source>
        <dbReference type="ARBA" id="ARBA00022833"/>
    </source>
</evidence>
<dbReference type="EMBL" id="FYEH01000004">
    <property type="protein sequence ID" value="SNB64334.1"/>
    <property type="molecule type" value="Genomic_DNA"/>
</dbReference>
<dbReference type="Gene3D" id="1.20.272.10">
    <property type="match status" value="1"/>
</dbReference>
<accession>A0A212QX67</accession>
<dbReference type="InterPro" id="IPR022107">
    <property type="entry name" value="DNA_pol_III_gamma/tau_C"/>
</dbReference>
<dbReference type="InterPro" id="IPR022754">
    <property type="entry name" value="DNA_pol_III_gamma-3"/>
</dbReference>
<proteinExistence type="inferred from homology"/>
<evidence type="ECO:0000256" key="4">
    <source>
        <dbReference type="ARBA" id="ARBA00022705"/>
    </source>
</evidence>
<dbReference type="InterPro" id="IPR012763">
    <property type="entry name" value="DNA_pol_III_sug/sutau_N"/>
</dbReference>
<evidence type="ECO:0000256" key="2">
    <source>
        <dbReference type="ARBA" id="ARBA00022679"/>
    </source>
</evidence>